<feature type="compositionally biased region" description="Low complexity" evidence="1">
    <location>
        <begin position="904"/>
        <end position="915"/>
    </location>
</feature>
<dbReference type="Gene3D" id="3.10.20.90">
    <property type="entry name" value="Phosphatidylinositol 3-kinase Catalytic Subunit, Chain A, domain 1"/>
    <property type="match status" value="1"/>
</dbReference>
<comment type="caution">
    <text evidence="3">The sequence shown here is derived from an EMBL/GenBank/DDBJ whole genome shotgun (WGS) entry which is preliminary data.</text>
</comment>
<dbReference type="AlphaFoldDB" id="A0AAV9HK57"/>
<gene>
    <name evidence="3" type="ORF">QBC42DRAFT_332879</name>
</gene>
<dbReference type="PROSITE" id="PS50053">
    <property type="entry name" value="UBIQUITIN_2"/>
    <property type="match status" value="1"/>
</dbReference>
<evidence type="ECO:0000313" key="3">
    <source>
        <dbReference type="EMBL" id="KAK4460280.1"/>
    </source>
</evidence>
<dbReference type="EMBL" id="MU865016">
    <property type="protein sequence ID" value="KAK4460280.1"/>
    <property type="molecule type" value="Genomic_DNA"/>
</dbReference>
<reference evidence="3" key="2">
    <citation type="submission" date="2023-06" db="EMBL/GenBank/DDBJ databases">
        <authorList>
            <consortium name="Lawrence Berkeley National Laboratory"/>
            <person name="Mondo S.J."/>
            <person name="Hensen N."/>
            <person name="Bonometti L."/>
            <person name="Westerberg I."/>
            <person name="Brannstrom I.O."/>
            <person name="Guillou S."/>
            <person name="Cros-Aarteil S."/>
            <person name="Calhoun S."/>
            <person name="Haridas S."/>
            <person name="Kuo A."/>
            <person name="Pangilinan J."/>
            <person name="Riley R."/>
            <person name="Labutti K."/>
            <person name="Andreopoulos B."/>
            <person name="Lipzen A."/>
            <person name="Chen C."/>
            <person name="Yanf M."/>
            <person name="Daum C."/>
            <person name="Ng V."/>
            <person name="Clum A."/>
            <person name="Steindorff A."/>
            <person name="Ohm R."/>
            <person name="Martin F."/>
            <person name="Silar P."/>
            <person name="Natvig D."/>
            <person name="Lalanne C."/>
            <person name="Gautier V."/>
            <person name="Ament-Velasquez S.L."/>
            <person name="Kruys A."/>
            <person name="Hutchinson M.I."/>
            <person name="Powell A.J."/>
            <person name="Barry K."/>
            <person name="Miller A.N."/>
            <person name="Grigoriev I.V."/>
            <person name="Debuchy R."/>
            <person name="Gladieux P."/>
            <person name="Thoren M.H."/>
            <person name="Johannesson H."/>
        </authorList>
    </citation>
    <scope>NUCLEOTIDE SEQUENCE</scope>
    <source>
        <strain evidence="3">PSN324</strain>
    </source>
</reference>
<evidence type="ECO:0000259" key="2">
    <source>
        <dbReference type="PROSITE" id="PS50053"/>
    </source>
</evidence>
<feature type="domain" description="Ubiquitin-like" evidence="2">
    <location>
        <begin position="1"/>
        <end position="67"/>
    </location>
</feature>
<reference evidence="3" key="1">
    <citation type="journal article" date="2023" name="Mol. Phylogenet. Evol.">
        <title>Genome-scale phylogeny and comparative genomics of the fungal order Sordariales.</title>
        <authorList>
            <person name="Hensen N."/>
            <person name="Bonometti L."/>
            <person name="Westerberg I."/>
            <person name="Brannstrom I.O."/>
            <person name="Guillou S."/>
            <person name="Cros-Aarteil S."/>
            <person name="Calhoun S."/>
            <person name="Haridas S."/>
            <person name="Kuo A."/>
            <person name="Mondo S."/>
            <person name="Pangilinan J."/>
            <person name="Riley R."/>
            <person name="LaButti K."/>
            <person name="Andreopoulos B."/>
            <person name="Lipzen A."/>
            <person name="Chen C."/>
            <person name="Yan M."/>
            <person name="Daum C."/>
            <person name="Ng V."/>
            <person name="Clum A."/>
            <person name="Steindorff A."/>
            <person name="Ohm R.A."/>
            <person name="Martin F."/>
            <person name="Silar P."/>
            <person name="Natvig D.O."/>
            <person name="Lalanne C."/>
            <person name="Gautier V."/>
            <person name="Ament-Velasquez S.L."/>
            <person name="Kruys A."/>
            <person name="Hutchinson M.I."/>
            <person name="Powell A.J."/>
            <person name="Barry K."/>
            <person name="Miller A.N."/>
            <person name="Grigoriev I.V."/>
            <person name="Debuchy R."/>
            <person name="Gladieux P."/>
            <person name="Hiltunen Thoren M."/>
            <person name="Johannesson H."/>
        </authorList>
    </citation>
    <scope>NUCLEOTIDE SEQUENCE</scope>
    <source>
        <strain evidence="3">PSN324</strain>
    </source>
</reference>
<feature type="compositionally biased region" description="Low complexity" evidence="1">
    <location>
        <begin position="923"/>
        <end position="946"/>
    </location>
</feature>
<organism evidence="3 4">
    <name type="scientific">Cladorrhinum samala</name>
    <dbReference type="NCBI Taxonomy" id="585594"/>
    <lineage>
        <taxon>Eukaryota</taxon>
        <taxon>Fungi</taxon>
        <taxon>Dikarya</taxon>
        <taxon>Ascomycota</taxon>
        <taxon>Pezizomycotina</taxon>
        <taxon>Sordariomycetes</taxon>
        <taxon>Sordariomycetidae</taxon>
        <taxon>Sordariales</taxon>
        <taxon>Podosporaceae</taxon>
        <taxon>Cladorrhinum</taxon>
    </lineage>
</organism>
<feature type="region of interest" description="Disordered" evidence="1">
    <location>
        <begin position="884"/>
        <end position="1033"/>
    </location>
</feature>
<sequence length="1033" mass="114281">MRIYVQGGLKGRHELDVDSHYTIGQVRGMLIERGENEEDAWPLVYGGKPMLHKRSLADYNIGNEATIKQSHPIIKVSGSPILFGVNKPTQPGTLPAAAPSPPPTVFSDRPSKNLPKASKAFKEWKKLADEYGFDADFHAADPETHYSLLEALEHKIIQNSEFLRSHGPAKHAIRPKDYADDLLQSSPTITGCPIPRVSIKSGWGGMATGDRALVMSRFALARILESFQLLADHGLATTYFSLLVDRGNAVAEIVSVPRRMLEELAYTLDWCLHDPAHIHDLGLAIRRLRNVFGHDFVLFGAEKEFVRGVSVGYDETGYRDTALDCRGLVQLLDLGIVLYTGSHAGPFLDNMSLGLSFKGPGLRIAFGNAGHPQVLCCRRRLACLDGFLQEQEVWVFHSGRGAPRKTAIGVNDDDEQRPISLLTTIDKFADLWGPVFAVKTTGNEEGGILQYNAGNGVIRPLANGGVRDGFKGAVACHWAAEPGHFLRRISHSVWNFLDPFPKVVMKKDDVLLIGHIMECNEDGCGYSLGEFKRDHSERISPFGTAPSAWQWDTRNISLGISKLVGITIAATQKRTPARTLKEAIKQIWNDPCRANPVSLKQYLGVEMSHCTGNARRVTLGRLLYSRALREYLDMLFPCSEGKNEWAPKLRQVLESDNIHDLWGFWKENMKKRGEIGELVNKLLEFLDSTGSDGVNFRATMFHNHQLYTVGFPAKVNTWTSHLRDSHLSAAYVFMPGKCLTSSKPSGECRQIIREAAFTHLQTQLLDLDDCAGTYIPVASKRGGTERLAFNTQICDGPEGGSSACLIPDSWALGRKGTQFCTENRDCWLDIESGQGAAEPRSCKTPASFMPSWRPAAPEDQVLQIQRPPSPVAAVAVHLPEKNHVNEQQQQQSGVEPSETMTEVLSAPRALSSSSPFKHERMEQGQQNQQNQQQQQTQQTSQDQQTTWNFRGLEEQEDASSRNSSSSSSNSSQTNGSESSERLDGSVSLSEAPPPNEPQSSSRQEEVSCLNHVSAENERAGVEREINNDNKKNA</sequence>
<feature type="compositionally biased region" description="Basic and acidic residues" evidence="1">
    <location>
        <begin position="1014"/>
        <end position="1033"/>
    </location>
</feature>
<accession>A0AAV9HK57</accession>
<evidence type="ECO:0000256" key="1">
    <source>
        <dbReference type="SAM" id="MobiDB-lite"/>
    </source>
</evidence>
<name>A0AAV9HK57_9PEZI</name>
<keyword evidence="4" id="KW-1185">Reference proteome</keyword>
<dbReference type="InterPro" id="IPR000626">
    <property type="entry name" value="Ubiquitin-like_dom"/>
</dbReference>
<dbReference type="InterPro" id="IPR029071">
    <property type="entry name" value="Ubiquitin-like_domsf"/>
</dbReference>
<feature type="compositionally biased region" description="Polar residues" evidence="1">
    <location>
        <begin position="885"/>
        <end position="902"/>
    </location>
</feature>
<dbReference type="Proteomes" id="UP001321749">
    <property type="component" value="Unassembled WGS sequence"/>
</dbReference>
<evidence type="ECO:0000313" key="4">
    <source>
        <dbReference type="Proteomes" id="UP001321749"/>
    </source>
</evidence>
<feature type="compositionally biased region" description="Low complexity" evidence="1">
    <location>
        <begin position="960"/>
        <end position="977"/>
    </location>
</feature>
<feature type="region of interest" description="Disordered" evidence="1">
    <location>
        <begin position="92"/>
        <end position="112"/>
    </location>
</feature>
<proteinExistence type="predicted"/>
<protein>
    <recommendedName>
        <fullName evidence="2">Ubiquitin-like domain-containing protein</fullName>
    </recommendedName>
</protein>
<dbReference type="SUPFAM" id="SSF54236">
    <property type="entry name" value="Ubiquitin-like"/>
    <property type="match status" value="1"/>
</dbReference>